<dbReference type="InterPro" id="IPR000086">
    <property type="entry name" value="NUDIX_hydrolase_dom"/>
</dbReference>
<dbReference type="GO" id="GO:0017111">
    <property type="term" value="F:ribonucleoside triphosphate phosphatase activity"/>
    <property type="evidence" value="ECO:0007669"/>
    <property type="project" value="InterPro"/>
</dbReference>
<dbReference type="GO" id="GO:0004787">
    <property type="term" value="F:thiamine diphosphate phosphatase activity"/>
    <property type="evidence" value="ECO:0007669"/>
    <property type="project" value="InterPro"/>
</dbReference>
<comment type="similarity">
    <text evidence="1 4">Belongs to the Nudix hydrolase family. NudJ subfamily.</text>
</comment>
<dbReference type="RefSeq" id="WP_075369068.1">
    <property type="nucleotide sequence ID" value="NZ_MSDQ01000020.1"/>
</dbReference>
<dbReference type="SUPFAM" id="SSF55811">
    <property type="entry name" value="Nudix"/>
    <property type="match status" value="1"/>
</dbReference>
<proteinExistence type="inferred from homology"/>
<evidence type="ECO:0000313" key="7">
    <source>
        <dbReference type="Proteomes" id="UP000186806"/>
    </source>
</evidence>
<evidence type="ECO:0000256" key="2">
    <source>
        <dbReference type="ARBA" id="ARBA00011245"/>
    </source>
</evidence>
<protein>
    <recommendedName>
        <fullName evidence="3 4">Phosphatase NudJ</fullName>
        <ecNumber evidence="4">3.6.1.-</ecNumber>
    </recommendedName>
</protein>
<keyword evidence="4 6" id="KW-0378">Hydrolase</keyword>
<organism evidence="6 7">
    <name type="scientific">Chromohalobacter japonicus</name>
    <dbReference type="NCBI Taxonomy" id="223900"/>
    <lineage>
        <taxon>Bacteria</taxon>
        <taxon>Pseudomonadati</taxon>
        <taxon>Pseudomonadota</taxon>
        <taxon>Gammaproteobacteria</taxon>
        <taxon>Oceanospirillales</taxon>
        <taxon>Halomonadaceae</taxon>
        <taxon>Chromohalobacter</taxon>
    </lineage>
</organism>
<dbReference type="InterPro" id="IPR015797">
    <property type="entry name" value="NUDIX_hydrolase-like_dom_sf"/>
</dbReference>
<evidence type="ECO:0000256" key="3">
    <source>
        <dbReference type="ARBA" id="ARBA00015552"/>
    </source>
</evidence>
<dbReference type="STRING" id="223900.GCA_000821045_01528"/>
<reference evidence="6 7" key="1">
    <citation type="submission" date="2016-12" db="EMBL/GenBank/DDBJ databases">
        <title>Draft genome sequences of strains Salinicola socius SMB35, Salinicola sp. MH3R3-1 and Chromohalobacter sp. SMB17 from the Verkhnekamsk potash mining region of Russia.</title>
        <authorList>
            <person name="Mavrodi D.V."/>
            <person name="Olsson B.E."/>
            <person name="Korsakova E.S."/>
            <person name="Pyankova A."/>
            <person name="Mavrodi O.V."/>
            <person name="Plotnikova E.G."/>
        </authorList>
    </citation>
    <scope>NUCLEOTIDE SEQUENCE [LARGE SCALE GENOMIC DNA]</scope>
    <source>
        <strain evidence="6 7">SMB17</strain>
    </source>
</reference>
<evidence type="ECO:0000313" key="6">
    <source>
        <dbReference type="EMBL" id="OLO11698.1"/>
    </source>
</evidence>
<dbReference type="Proteomes" id="UP000186806">
    <property type="component" value="Unassembled WGS sequence"/>
</dbReference>
<dbReference type="PANTHER" id="PTHR43222">
    <property type="entry name" value="NUDIX HYDROLASE 23"/>
    <property type="match status" value="1"/>
</dbReference>
<dbReference type="AlphaFoldDB" id="A0A1Q8TDJ1"/>
<comment type="caution">
    <text evidence="6">The sequence shown here is derived from an EMBL/GenBank/DDBJ whole genome shotgun (WGS) entry which is preliminary data.</text>
</comment>
<comment type="cofactor">
    <cofactor evidence="4">
        <name>Mg(2+)</name>
        <dbReference type="ChEBI" id="CHEBI:18420"/>
    </cofactor>
</comment>
<comment type="subunit">
    <text evidence="2 4">Monomer.</text>
</comment>
<name>A0A1Q8TDJ1_9GAMM</name>
<sequence length="149" mass="16766">MSRWTPHVTVASVVERAGRYLLVEEDKGGPFSLFNQPAGHLEPGERLTQAAERETREEAAWHITLTGYLGLYVYTAPDELTFHSHAFVGIPLAHLGNDLDSGIVAAHWLTLDEIEALERAHRLRSPLVLKRIRDAKAGRQFPLDVIHER</sequence>
<gene>
    <name evidence="4" type="primary">nudJ</name>
    <name evidence="6" type="ORF">BTW10_08705</name>
</gene>
<keyword evidence="7" id="KW-1185">Reference proteome</keyword>
<dbReference type="PROSITE" id="PS51462">
    <property type="entry name" value="NUDIX"/>
    <property type="match status" value="1"/>
</dbReference>
<evidence type="ECO:0000259" key="5">
    <source>
        <dbReference type="PROSITE" id="PS51462"/>
    </source>
</evidence>
<dbReference type="CDD" id="cd03675">
    <property type="entry name" value="NUDIX_Hydrolase"/>
    <property type="match status" value="1"/>
</dbReference>
<dbReference type="GO" id="GO:0017110">
    <property type="term" value="F:nucleoside diphosphate phosphatase activity"/>
    <property type="evidence" value="ECO:0007669"/>
    <property type="project" value="InterPro"/>
</dbReference>
<accession>A0A1Q8TDJ1</accession>
<dbReference type="InterPro" id="IPR033713">
    <property type="entry name" value="NudJ"/>
</dbReference>
<evidence type="ECO:0000256" key="4">
    <source>
        <dbReference type="RuleBase" id="RU364043"/>
    </source>
</evidence>
<keyword evidence="4" id="KW-0460">Magnesium</keyword>
<feature type="domain" description="Nudix hydrolase" evidence="5">
    <location>
        <begin position="5"/>
        <end position="131"/>
    </location>
</feature>
<dbReference type="Gene3D" id="3.90.79.10">
    <property type="entry name" value="Nucleoside Triphosphate Pyrophosphohydrolase"/>
    <property type="match status" value="1"/>
</dbReference>
<dbReference type="PANTHER" id="PTHR43222:SF11">
    <property type="entry name" value="PHOSPHATASE NUDJ"/>
    <property type="match status" value="1"/>
</dbReference>
<evidence type="ECO:0000256" key="1">
    <source>
        <dbReference type="ARBA" id="ARBA00007608"/>
    </source>
</evidence>
<dbReference type="Pfam" id="PF00293">
    <property type="entry name" value="NUDIX"/>
    <property type="match status" value="1"/>
</dbReference>
<dbReference type="EMBL" id="MSDQ01000020">
    <property type="protein sequence ID" value="OLO11698.1"/>
    <property type="molecule type" value="Genomic_DNA"/>
</dbReference>
<dbReference type="EC" id="3.6.1.-" evidence="4"/>